<name>A0ABR7GAA1_9FIRM</name>
<dbReference type="SUPFAM" id="SSF53927">
    <property type="entry name" value="Cytidine deaminase-like"/>
    <property type="match status" value="1"/>
</dbReference>
<feature type="domain" description="CMP/dCMP-type deaminase" evidence="13">
    <location>
        <begin position="4"/>
        <end position="136"/>
    </location>
</feature>
<dbReference type="InterPro" id="IPR016193">
    <property type="entry name" value="Cytidine_deaminase-like"/>
</dbReference>
<evidence type="ECO:0000256" key="8">
    <source>
        <dbReference type="ARBA" id="ARBA00022833"/>
    </source>
</evidence>
<evidence type="ECO:0000256" key="6">
    <source>
        <dbReference type="ARBA" id="ARBA00022723"/>
    </source>
</evidence>
<dbReference type="InterPro" id="IPR006262">
    <property type="entry name" value="Cyt_deam_tetra"/>
</dbReference>
<reference evidence="14 15" key="1">
    <citation type="submission" date="2020-08" db="EMBL/GenBank/DDBJ databases">
        <title>Genome public.</title>
        <authorList>
            <person name="Liu C."/>
            <person name="Sun Q."/>
        </authorList>
    </citation>
    <scope>NUCLEOTIDE SEQUENCE [LARGE SCALE GENOMIC DNA]</scope>
    <source>
        <strain evidence="14 15">NSJ-13</strain>
    </source>
</reference>
<evidence type="ECO:0000256" key="11">
    <source>
        <dbReference type="ARBA" id="ARBA00049558"/>
    </source>
</evidence>
<dbReference type="Pfam" id="PF00383">
    <property type="entry name" value="dCMP_cyt_deam_1"/>
    <property type="match status" value="1"/>
</dbReference>
<dbReference type="InterPro" id="IPR002125">
    <property type="entry name" value="CMP_dCMP_dom"/>
</dbReference>
<evidence type="ECO:0000256" key="7">
    <source>
        <dbReference type="ARBA" id="ARBA00022801"/>
    </source>
</evidence>
<keyword evidence="8 12" id="KW-0862">Zinc</keyword>
<dbReference type="Gene3D" id="3.40.140.10">
    <property type="entry name" value="Cytidine Deaminase, domain 2"/>
    <property type="match status" value="1"/>
</dbReference>
<comment type="caution">
    <text evidence="14">The sequence shown here is derived from an EMBL/GenBank/DDBJ whole genome shotgun (WGS) entry which is preliminary data.</text>
</comment>
<dbReference type="CDD" id="cd01283">
    <property type="entry name" value="cytidine_deaminase"/>
    <property type="match status" value="1"/>
</dbReference>
<gene>
    <name evidence="14" type="ORF">H8S40_12590</name>
</gene>
<protein>
    <recommendedName>
        <fullName evidence="5 12">Cytidine deaminase</fullName>
        <ecNumber evidence="4 12">3.5.4.5</ecNumber>
    </recommendedName>
    <alternativeName>
        <fullName evidence="9 12">Cytidine aminohydrolase</fullName>
    </alternativeName>
</protein>
<dbReference type="PROSITE" id="PS51747">
    <property type="entry name" value="CYT_DCMP_DEAMINASES_2"/>
    <property type="match status" value="1"/>
</dbReference>
<dbReference type="Proteomes" id="UP000631576">
    <property type="component" value="Unassembled WGS sequence"/>
</dbReference>
<keyword evidence="7 12" id="KW-0378">Hydrolase</keyword>
<evidence type="ECO:0000256" key="1">
    <source>
        <dbReference type="ARBA" id="ARBA00001947"/>
    </source>
</evidence>
<evidence type="ECO:0000256" key="3">
    <source>
        <dbReference type="ARBA" id="ARBA00006576"/>
    </source>
</evidence>
<keyword evidence="15" id="KW-1185">Reference proteome</keyword>
<evidence type="ECO:0000256" key="10">
    <source>
        <dbReference type="ARBA" id="ARBA00049252"/>
    </source>
</evidence>
<comment type="cofactor">
    <cofactor evidence="1 12">
        <name>Zn(2+)</name>
        <dbReference type="ChEBI" id="CHEBI:29105"/>
    </cofactor>
</comment>
<evidence type="ECO:0000313" key="14">
    <source>
        <dbReference type="EMBL" id="MBC5684365.1"/>
    </source>
</evidence>
<comment type="function">
    <text evidence="2 12">This enzyme scavenges exogenous and endogenous cytidine and 2'-deoxycytidine for UMP synthesis.</text>
</comment>
<comment type="catalytic activity">
    <reaction evidence="11 12">
        <text>cytidine + H2O + H(+) = uridine + NH4(+)</text>
        <dbReference type="Rhea" id="RHEA:16069"/>
        <dbReference type="ChEBI" id="CHEBI:15377"/>
        <dbReference type="ChEBI" id="CHEBI:15378"/>
        <dbReference type="ChEBI" id="CHEBI:16704"/>
        <dbReference type="ChEBI" id="CHEBI:17562"/>
        <dbReference type="ChEBI" id="CHEBI:28938"/>
        <dbReference type="EC" id="3.5.4.5"/>
    </reaction>
</comment>
<dbReference type="RefSeq" id="WP_022075047.1">
    <property type="nucleotide sequence ID" value="NZ_JACOPE010000001.1"/>
</dbReference>
<keyword evidence="6 12" id="KW-0479">Metal-binding</keyword>
<evidence type="ECO:0000256" key="2">
    <source>
        <dbReference type="ARBA" id="ARBA00003949"/>
    </source>
</evidence>
<dbReference type="PANTHER" id="PTHR11644">
    <property type="entry name" value="CYTIDINE DEAMINASE"/>
    <property type="match status" value="1"/>
</dbReference>
<proteinExistence type="inferred from homology"/>
<comment type="catalytic activity">
    <reaction evidence="10 12">
        <text>2'-deoxycytidine + H2O + H(+) = 2'-deoxyuridine + NH4(+)</text>
        <dbReference type="Rhea" id="RHEA:13433"/>
        <dbReference type="ChEBI" id="CHEBI:15377"/>
        <dbReference type="ChEBI" id="CHEBI:15378"/>
        <dbReference type="ChEBI" id="CHEBI:15698"/>
        <dbReference type="ChEBI" id="CHEBI:16450"/>
        <dbReference type="ChEBI" id="CHEBI:28938"/>
        <dbReference type="EC" id="3.5.4.5"/>
    </reaction>
</comment>
<evidence type="ECO:0000256" key="12">
    <source>
        <dbReference type="RuleBase" id="RU364006"/>
    </source>
</evidence>
<dbReference type="InterPro" id="IPR050202">
    <property type="entry name" value="Cyt/Deoxycyt_deaminase"/>
</dbReference>
<dbReference type="GO" id="GO:0004126">
    <property type="term" value="F:cytidine deaminase activity"/>
    <property type="evidence" value="ECO:0007669"/>
    <property type="project" value="UniProtKB-EC"/>
</dbReference>
<accession>A0ABR7GAA1</accession>
<dbReference type="EMBL" id="JACOPE010000001">
    <property type="protein sequence ID" value="MBC5684365.1"/>
    <property type="molecule type" value="Genomic_DNA"/>
</dbReference>
<evidence type="ECO:0000256" key="4">
    <source>
        <dbReference type="ARBA" id="ARBA00012783"/>
    </source>
</evidence>
<organism evidence="14 15">
    <name type="scientific">Ruminococcus hominis</name>
    <dbReference type="NCBI Taxonomy" id="2763065"/>
    <lineage>
        <taxon>Bacteria</taxon>
        <taxon>Bacillati</taxon>
        <taxon>Bacillota</taxon>
        <taxon>Clostridia</taxon>
        <taxon>Eubacteriales</taxon>
        <taxon>Oscillospiraceae</taxon>
        <taxon>Ruminococcus</taxon>
    </lineage>
</organism>
<evidence type="ECO:0000256" key="5">
    <source>
        <dbReference type="ARBA" id="ARBA00018266"/>
    </source>
</evidence>
<comment type="similarity">
    <text evidence="3 12">Belongs to the cytidine and deoxycytidylate deaminase family.</text>
</comment>
<dbReference type="NCBIfam" id="TIGR01354">
    <property type="entry name" value="cyt_deam_tetra"/>
    <property type="match status" value="1"/>
</dbReference>
<dbReference type="NCBIfam" id="NF004064">
    <property type="entry name" value="PRK05578.1"/>
    <property type="match status" value="1"/>
</dbReference>
<dbReference type="PANTHER" id="PTHR11644:SF2">
    <property type="entry name" value="CYTIDINE DEAMINASE"/>
    <property type="match status" value="1"/>
</dbReference>
<dbReference type="EC" id="3.5.4.5" evidence="4 12"/>
<evidence type="ECO:0000256" key="9">
    <source>
        <dbReference type="ARBA" id="ARBA00032005"/>
    </source>
</evidence>
<evidence type="ECO:0000313" key="15">
    <source>
        <dbReference type="Proteomes" id="UP000631576"/>
    </source>
</evidence>
<evidence type="ECO:0000259" key="13">
    <source>
        <dbReference type="PROSITE" id="PS51747"/>
    </source>
</evidence>
<sequence length="139" mass="15274">MEKQVIEKLIDTAIEQLKFSYAPYSNFKVGAALLAKNGTVYTGCNIENAAFTPTNCAERTAFFKAVSEGVHEFDAICIVGGKEGILTEYAAPCGVCRQVMMEFCNPDTFQVILALDKEHYDVYTLRELMPQGFGPGNLA</sequence>